<evidence type="ECO:0000313" key="4">
    <source>
        <dbReference type="EMBL" id="RAK60239.1"/>
    </source>
</evidence>
<sequence length="214" mass="23809">MRLRLHSYWRSTASYRVRIALNLKGVDYDTRTVDLRTGAQRDPAFLEFNPEGLVPVLEADGRTLTQSLAILEWLDEEAPQPPLLPRDPFARAQVRAVADIICCDIHPLNNLRVQTWLRDVNGAPEGQLTAWTHEWIGRGFAAVEPRLEAGDWCFADAPGLADCCLVPQIYSAVRFGVDLSPFPKIRRVADAAAGHPAFIAAHPDRQPDADRPAP</sequence>
<name>A0A328B007_9CAUL</name>
<dbReference type="NCBIfam" id="TIGR01262">
    <property type="entry name" value="maiA"/>
    <property type="match status" value="1"/>
</dbReference>
<dbReference type="PANTHER" id="PTHR42673:SF21">
    <property type="entry name" value="GLUTATHIONE S-TRANSFERASE YFCF"/>
    <property type="match status" value="1"/>
</dbReference>
<dbReference type="SUPFAM" id="SSF47616">
    <property type="entry name" value="GST C-terminal domain-like"/>
    <property type="match status" value="1"/>
</dbReference>
<comment type="similarity">
    <text evidence="1">Belongs to the GST superfamily. Zeta family.</text>
</comment>
<dbReference type="InterPro" id="IPR034333">
    <property type="entry name" value="GST_Zeta_N"/>
</dbReference>
<dbReference type="Gene3D" id="3.40.30.10">
    <property type="entry name" value="Glutaredoxin"/>
    <property type="match status" value="1"/>
</dbReference>
<dbReference type="Pfam" id="PF13409">
    <property type="entry name" value="GST_N_2"/>
    <property type="match status" value="1"/>
</dbReference>
<dbReference type="AlphaFoldDB" id="A0A328B007"/>
<organism evidence="4 5">
    <name type="scientific">Phenylobacterium hankyongense</name>
    <dbReference type="NCBI Taxonomy" id="1813876"/>
    <lineage>
        <taxon>Bacteria</taxon>
        <taxon>Pseudomonadati</taxon>
        <taxon>Pseudomonadota</taxon>
        <taxon>Alphaproteobacteria</taxon>
        <taxon>Caulobacterales</taxon>
        <taxon>Caulobacteraceae</taxon>
        <taxon>Phenylobacterium</taxon>
    </lineage>
</organism>
<comment type="caution">
    <text evidence="4">The sequence shown here is derived from an EMBL/GenBank/DDBJ whole genome shotgun (WGS) entry which is preliminary data.</text>
</comment>
<dbReference type="SUPFAM" id="SSF52833">
    <property type="entry name" value="Thioredoxin-like"/>
    <property type="match status" value="1"/>
</dbReference>
<dbReference type="RefSeq" id="WP_111457532.1">
    <property type="nucleotide sequence ID" value="NZ_QFYP01000001.1"/>
</dbReference>
<dbReference type="CDD" id="cd03191">
    <property type="entry name" value="GST_C_Zeta"/>
    <property type="match status" value="1"/>
</dbReference>
<feature type="domain" description="GST N-terminal" evidence="2">
    <location>
        <begin position="1"/>
        <end position="82"/>
    </location>
</feature>
<dbReference type="OrthoDB" id="509852at2"/>
<dbReference type="InterPro" id="IPR036282">
    <property type="entry name" value="Glutathione-S-Trfase_C_sf"/>
</dbReference>
<dbReference type="InterPro" id="IPR005955">
    <property type="entry name" value="GST_Zeta"/>
</dbReference>
<proteinExistence type="inferred from homology"/>
<dbReference type="InterPro" id="IPR034330">
    <property type="entry name" value="GST_Zeta_C"/>
</dbReference>
<dbReference type="GO" id="GO:0005737">
    <property type="term" value="C:cytoplasm"/>
    <property type="evidence" value="ECO:0007669"/>
    <property type="project" value="InterPro"/>
</dbReference>
<dbReference type="PROSITE" id="PS50405">
    <property type="entry name" value="GST_CTER"/>
    <property type="match status" value="1"/>
</dbReference>
<dbReference type="SFLD" id="SFLDG00358">
    <property type="entry name" value="Main_(cytGST)"/>
    <property type="match status" value="1"/>
</dbReference>
<dbReference type="EC" id="5.2.1.2" evidence="4"/>
<dbReference type="PANTHER" id="PTHR42673">
    <property type="entry name" value="MALEYLACETOACETATE ISOMERASE"/>
    <property type="match status" value="1"/>
</dbReference>
<dbReference type="Proteomes" id="UP000249842">
    <property type="component" value="Unassembled WGS sequence"/>
</dbReference>
<dbReference type="GO" id="GO:0006559">
    <property type="term" value="P:L-phenylalanine catabolic process"/>
    <property type="evidence" value="ECO:0007669"/>
    <property type="project" value="TreeGrafter"/>
</dbReference>
<dbReference type="InterPro" id="IPR004045">
    <property type="entry name" value="Glutathione_S-Trfase_N"/>
</dbReference>
<dbReference type="SFLD" id="SFLDS00019">
    <property type="entry name" value="Glutathione_Transferase_(cytos"/>
    <property type="match status" value="1"/>
</dbReference>
<dbReference type="GO" id="GO:0016034">
    <property type="term" value="F:maleylacetoacetate isomerase activity"/>
    <property type="evidence" value="ECO:0007669"/>
    <property type="project" value="UniProtKB-EC"/>
</dbReference>
<evidence type="ECO:0000256" key="1">
    <source>
        <dbReference type="ARBA" id="ARBA00010007"/>
    </source>
</evidence>
<dbReference type="InterPro" id="IPR010987">
    <property type="entry name" value="Glutathione-S-Trfase_C-like"/>
</dbReference>
<dbReference type="FunFam" id="1.20.1050.10:FF:000010">
    <property type="entry name" value="Maleylacetoacetate isomerase isoform 1"/>
    <property type="match status" value="1"/>
</dbReference>
<reference evidence="5" key="1">
    <citation type="submission" date="2018-05" db="EMBL/GenBank/DDBJ databases">
        <authorList>
            <person name="Li X."/>
        </authorList>
    </citation>
    <scope>NUCLEOTIDE SEQUENCE [LARGE SCALE GENOMIC DNA]</scope>
    <source>
        <strain evidence="5">HKS-05</strain>
    </source>
</reference>
<dbReference type="InterPro" id="IPR040079">
    <property type="entry name" value="Glutathione_S-Trfase"/>
</dbReference>
<dbReference type="EMBL" id="QFYP01000001">
    <property type="protein sequence ID" value="RAK60239.1"/>
    <property type="molecule type" value="Genomic_DNA"/>
</dbReference>
<dbReference type="GO" id="GO:0006749">
    <property type="term" value="P:glutathione metabolic process"/>
    <property type="evidence" value="ECO:0007669"/>
    <property type="project" value="TreeGrafter"/>
</dbReference>
<evidence type="ECO:0000259" key="3">
    <source>
        <dbReference type="PROSITE" id="PS50405"/>
    </source>
</evidence>
<keyword evidence="4" id="KW-0413">Isomerase</keyword>
<evidence type="ECO:0000259" key="2">
    <source>
        <dbReference type="PROSITE" id="PS50404"/>
    </source>
</evidence>
<keyword evidence="5" id="KW-1185">Reference proteome</keyword>
<evidence type="ECO:0000313" key="5">
    <source>
        <dbReference type="Proteomes" id="UP000249842"/>
    </source>
</evidence>
<dbReference type="GO" id="GO:0004364">
    <property type="term" value="F:glutathione transferase activity"/>
    <property type="evidence" value="ECO:0007669"/>
    <property type="project" value="TreeGrafter"/>
</dbReference>
<dbReference type="PROSITE" id="PS50404">
    <property type="entry name" value="GST_NTER"/>
    <property type="match status" value="1"/>
</dbReference>
<dbReference type="InterPro" id="IPR036249">
    <property type="entry name" value="Thioredoxin-like_sf"/>
</dbReference>
<gene>
    <name evidence="4" type="primary">maiA</name>
    <name evidence="4" type="ORF">DJ021_10705</name>
</gene>
<dbReference type="CDD" id="cd03042">
    <property type="entry name" value="GST_N_Zeta"/>
    <property type="match status" value="1"/>
</dbReference>
<dbReference type="Gene3D" id="1.20.1050.10">
    <property type="match status" value="1"/>
</dbReference>
<feature type="domain" description="GST C-terminal" evidence="3">
    <location>
        <begin position="87"/>
        <end position="211"/>
    </location>
</feature>
<protein>
    <submittedName>
        <fullName evidence="4">Maleylacetoacetate isomerase</fullName>
        <ecNumber evidence="4">5.2.1.2</ecNumber>
    </submittedName>
</protein>
<accession>A0A328B007</accession>